<dbReference type="PANTHER" id="PTHR35863:SF1">
    <property type="entry name" value="COBALT-PRECORRIN-5B C(1)-METHYLTRANSFERASE"/>
    <property type="match status" value="1"/>
</dbReference>
<evidence type="ECO:0000256" key="3">
    <source>
        <dbReference type="ARBA" id="ARBA00022679"/>
    </source>
</evidence>
<dbReference type="HAMAP" id="MF_00787">
    <property type="entry name" value="CbiD"/>
    <property type="match status" value="1"/>
</dbReference>
<accession>A0A0S6VRM5</accession>
<dbReference type="Proteomes" id="UP000030700">
    <property type="component" value="Unassembled WGS sequence"/>
</dbReference>
<keyword evidence="2 5" id="KW-0489">Methyltransferase</keyword>
<dbReference type="SUPFAM" id="SSF111342">
    <property type="entry name" value="CbiD-like"/>
    <property type="match status" value="1"/>
</dbReference>
<name>A0A0S6VRM5_9BACT</name>
<dbReference type="Gene3D" id="3.30.2110.10">
    <property type="entry name" value="CbiD-like"/>
    <property type="match status" value="1"/>
</dbReference>
<evidence type="ECO:0000256" key="5">
    <source>
        <dbReference type="HAMAP-Rule" id="MF_00787"/>
    </source>
</evidence>
<dbReference type="STRING" id="1499966.U14_01087"/>
<dbReference type="GO" id="GO:0019251">
    <property type="term" value="P:anaerobic cobalamin biosynthetic process"/>
    <property type="evidence" value="ECO:0007669"/>
    <property type="project" value="UniProtKB-UniRule"/>
</dbReference>
<proteinExistence type="inferred from homology"/>
<dbReference type="InterPro" id="IPR036074">
    <property type="entry name" value="CbiD_sf"/>
</dbReference>
<comment type="similarity">
    <text evidence="5">Belongs to the CbiD family.</text>
</comment>
<dbReference type="NCBIfam" id="TIGR00312">
    <property type="entry name" value="cbiD"/>
    <property type="match status" value="1"/>
</dbReference>
<sequence>MLRIDDLHDIKDGQRLRCGYTTGSCAAAAAKAAALMLRDGAIPEFVELETPAGITLNLRVEQPRLEADRASCCIVKDAGDDPDVTNGIGIFAKVKRRSDGEISIDGGEGIGRITRKGFWGEVGDAAINPVPRKMIRDAVRQVAAHGWDVLIFAPHGREIAQKTFNPNLGIEDGISIIGTTGIVRPMSDDALKKTIFLEIDQIAETSAAEILLCLGNYGEKMSVALPRRMPMVKIANFIGESLAYCHSKGFQQVTLFGHVGKLSKLAIGAFNTHNRVCDARIEAFVYYLALAGAPYALLQQVNQCVTSEDAAQLLIDSGHRQLFAEMQRGCVERIQRYVKDDGFIVDVIFYSLRHGILVDNSLTSN</sequence>
<keyword evidence="4 5" id="KW-0949">S-adenosyl-L-methionine</keyword>
<dbReference type="GO" id="GO:0032259">
    <property type="term" value="P:methylation"/>
    <property type="evidence" value="ECO:0007669"/>
    <property type="project" value="UniProtKB-KW"/>
</dbReference>
<protein>
    <recommendedName>
        <fullName evidence="5">Cobalt-precorrin-5B C(1)-methyltransferase</fullName>
        <ecNumber evidence="5">2.1.1.195</ecNumber>
    </recommendedName>
    <alternativeName>
        <fullName evidence="5">Cobalt-precorrin-6A synthase</fullName>
    </alternativeName>
</protein>
<keyword evidence="7" id="KW-1185">Reference proteome</keyword>
<comment type="function">
    <text evidence="5">Catalyzes the methylation of C-1 in cobalt-precorrin-5B to form cobalt-precorrin-6A.</text>
</comment>
<dbReference type="GO" id="GO:0043780">
    <property type="term" value="F:cobalt-precorrin-5B C1-methyltransferase activity"/>
    <property type="evidence" value="ECO:0007669"/>
    <property type="project" value="RHEA"/>
</dbReference>
<dbReference type="PANTHER" id="PTHR35863">
    <property type="entry name" value="COBALT-PRECORRIN-5B C(1)-METHYLTRANSFERASE"/>
    <property type="match status" value="1"/>
</dbReference>
<dbReference type="EC" id="2.1.1.195" evidence="5"/>
<evidence type="ECO:0000256" key="2">
    <source>
        <dbReference type="ARBA" id="ARBA00022603"/>
    </source>
</evidence>
<comment type="pathway">
    <text evidence="5">Cofactor biosynthesis; adenosylcobalamin biosynthesis; cob(II)yrinate a,c-diamide from sirohydrochlorin (anaerobic route): step 6/10.</text>
</comment>
<dbReference type="HOGENOM" id="CLU_041273_1_0_0"/>
<dbReference type="Pfam" id="PF01888">
    <property type="entry name" value="CbiD"/>
    <property type="match status" value="1"/>
</dbReference>
<evidence type="ECO:0000313" key="7">
    <source>
        <dbReference type="Proteomes" id="UP000030700"/>
    </source>
</evidence>
<dbReference type="EMBL" id="DF820455">
    <property type="protein sequence ID" value="GAK49863.1"/>
    <property type="molecule type" value="Genomic_DNA"/>
</dbReference>
<dbReference type="UniPathway" id="UPA00148">
    <property type="reaction ID" value="UER00227"/>
</dbReference>
<evidence type="ECO:0000256" key="1">
    <source>
        <dbReference type="ARBA" id="ARBA00022573"/>
    </source>
</evidence>
<evidence type="ECO:0000313" key="6">
    <source>
        <dbReference type="EMBL" id="GAK49863.1"/>
    </source>
</evidence>
<dbReference type="AlphaFoldDB" id="A0A0S6VRM5"/>
<keyword evidence="3 5" id="KW-0808">Transferase</keyword>
<dbReference type="InterPro" id="IPR002748">
    <property type="entry name" value="CbiD"/>
</dbReference>
<comment type="catalytic activity">
    <reaction evidence="5">
        <text>Co-precorrin-5B + S-adenosyl-L-methionine = Co-precorrin-6A + S-adenosyl-L-homocysteine</text>
        <dbReference type="Rhea" id="RHEA:26285"/>
        <dbReference type="ChEBI" id="CHEBI:57856"/>
        <dbReference type="ChEBI" id="CHEBI:59789"/>
        <dbReference type="ChEBI" id="CHEBI:60063"/>
        <dbReference type="ChEBI" id="CHEBI:60064"/>
        <dbReference type="EC" id="2.1.1.195"/>
    </reaction>
</comment>
<gene>
    <name evidence="5" type="primary">cbiD</name>
    <name evidence="6" type="ORF">U14_01087</name>
</gene>
<reference evidence="6" key="1">
    <citation type="journal article" date="2015" name="PeerJ">
        <title>First genomic representation of candidate bacterial phylum KSB3 points to enhanced environmental sensing as a trigger of wastewater bulking.</title>
        <authorList>
            <person name="Sekiguchi Y."/>
            <person name="Ohashi A."/>
            <person name="Parks D.H."/>
            <person name="Yamauchi T."/>
            <person name="Tyson G.W."/>
            <person name="Hugenholtz P."/>
        </authorList>
    </citation>
    <scope>NUCLEOTIDE SEQUENCE [LARGE SCALE GENOMIC DNA]</scope>
</reference>
<evidence type="ECO:0000256" key="4">
    <source>
        <dbReference type="ARBA" id="ARBA00022691"/>
    </source>
</evidence>
<dbReference type="PIRSF" id="PIRSF026782">
    <property type="entry name" value="CbiD"/>
    <property type="match status" value="1"/>
</dbReference>
<keyword evidence="1 5" id="KW-0169">Cobalamin biosynthesis</keyword>
<organism evidence="6">
    <name type="scientific">Candidatus Moduliflexus flocculans</name>
    <dbReference type="NCBI Taxonomy" id="1499966"/>
    <lineage>
        <taxon>Bacteria</taxon>
        <taxon>Candidatus Moduliflexota</taxon>
        <taxon>Candidatus Moduliflexia</taxon>
        <taxon>Candidatus Moduliflexales</taxon>
        <taxon>Candidatus Moduliflexaceae</taxon>
    </lineage>
</organism>